<dbReference type="GO" id="GO:0006633">
    <property type="term" value="P:fatty acid biosynthetic process"/>
    <property type="evidence" value="ECO:0007669"/>
    <property type="project" value="TreeGrafter"/>
</dbReference>
<gene>
    <name evidence="5" type="ORF">HOLleu_18777</name>
</gene>
<evidence type="ECO:0000256" key="4">
    <source>
        <dbReference type="ARBA" id="ARBA00022840"/>
    </source>
</evidence>
<organism evidence="5 6">
    <name type="scientific">Holothuria leucospilota</name>
    <name type="common">Black long sea cucumber</name>
    <name type="synonym">Mertensiothuria leucospilota</name>
    <dbReference type="NCBI Taxonomy" id="206669"/>
    <lineage>
        <taxon>Eukaryota</taxon>
        <taxon>Metazoa</taxon>
        <taxon>Echinodermata</taxon>
        <taxon>Eleutherozoa</taxon>
        <taxon>Echinozoa</taxon>
        <taxon>Holothuroidea</taxon>
        <taxon>Aspidochirotacea</taxon>
        <taxon>Aspidochirotida</taxon>
        <taxon>Holothuriidae</taxon>
        <taxon>Holothuria</taxon>
    </lineage>
</organism>
<keyword evidence="2" id="KW-0436">Ligase</keyword>
<proteinExistence type="inferred from homology"/>
<evidence type="ECO:0000313" key="5">
    <source>
        <dbReference type="EMBL" id="KAJ8037852.1"/>
    </source>
</evidence>
<keyword evidence="3" id="KW-0547">Nucleotide-binding</keyword>
<protein>
    <submittedName>
        <fullName evidence="5">Acyl-coenzyme A synthetase ACSM3, mitochondrial</fullName>
    </submittedName>
</protein>
<dbReference type="GO" id="GO:0015645">
    <property type="term" value="F:fatty acid ligase activity"/>
    <property type="evidence" value="ECO:0007669"/>
    <property type="project" value="TreeGrafter"/>
</dbReference>
<dbReference type="GO" id="GO:0006637">
    <property type="term" value="P:acyl-CoA metabolic process"/>
    <property type="evidence" value="ECO:0007669"/>
    <property type="project" value="TreeGrafter"/>
</dbReference>
<evidence type="ECO:0000256" key="3">
    <source>
        <dbReference type="ARBA" id="ARBA00022741"/>
    </source>
</evidence>
<dbReference type="GO" id="GO:0005524">
    <property type="term" value="F:ATP binding"/>
    <property type="evidence" value="ECO:0007669"/>
    <property type="project" value="UniProtKB-KW"/>
</dbReference>
<name>A0A9Q1C3T5_HOLLE</name>
<reference evidence="5" key="1">
    <citation type="submission" date="2021-10" db="EMBL/GenBank/DDBJ databases">
        <title>Tropical sea cucumber genome reveals ecological adaptation and Cuvierian tubules defense mechanism.</title>
        <authorList>
            <person name="Chen T."/>
        </authorList>
    </citation>
    <scope>NUCLEOTIDE SEQUENCE</scope>
    <source>
        <strain evidence="5">Nanhai2018</strain>
        <tissue evidence="5">Muscle</tissue>
    </source>
</reference>
<dbReference type="GO" id="GO:0005759">
    <property type="term" value="C:mitochondrial matrix"/>
    <property type="evidence" value="ECO:0007669"/>
    <property type="project" value="TreeGrafter"/>
</dbReference>
<comment type="caution">
    <text evidence="5">The sequence shown here is derived from an EMBL/GenBank/DDBJ whole genome shotgun (WGS) entry which is preliminary data.</text>
</comment>
<dbReference type="EMBL" id="JAIZAY010000008">
    <property type="protein sequence ID" value="KAJ8037852.1"/>
    <property type="molecule type" value="Genomic_DNA"/>
</dbReference>
<dbReference type="OrthoDB" id="6614653at2759"/>
<accession>A0A9Q1C3T5</accession>
<dbReference type="PANTHER" id="PTHR43605:SF10">
    <property type="entry name" value="ACYL-COA SYNTHETASE MEDIUM CHAIN FAMILY MEMBER 3"/>
    <property type="match status" value="1"/>
</dbReference>
<evidence type="ECO:0000256" key="1">
    <source>
        <dbReference type="ARBA" id="ARBA00006432"/>
    </source>
</evidence>
<evidence type="ECO:0000256" key="2">
    <source>
        <dbReference type="ARBA" id="ARBA00022598"/>
    </source>
</evidence>
<keyword evidence="4" id="KW-0067">ATP-binding</keyword>
<dbReference type="PANTHER" id="PTHR43605">
    <property type="entry name" value="ACYL-COENZYME A SYNTHETASE"/>
    <property type="match status" value="1"/>
</dbReference>
<dbReference type="Proteomes" id="UP001152320">
    <property type="component" value="Chromosome 8"/>
</dbReference>
<sequence>MWSNSRHWFYSSKLCSVSTSCCQSKGRKQACDFAISRVRNKKISTGQHQSRRSFLSAVSATGFNDYELERKRFKWEVPTYYNFANVMDAWAEKERNGERLTSTPALWWVHEDGQELKFSFQDIQEQSKKYDHL</sequence>
<keyword evidence="6" id="KW-1185">Reference proteome</keyword>
<dbReference type="InterPro" id="IPR051087">
    <property type="entry name" value="Mitochondrial_ACSM"/>
</dbReference>
<evidence type="ECO:0000313" key="6">
    <source>
        <dbReference type="Proteomes" id="UP001152320"/>
    </source>
</evidence>
<dbReference type="AlphaFoldDB" id="A0A9Q1C3T5"/>
<comment type="similarity">
    <text evidence="1">Belongs to the ATP-dependent AMP-binding enzyme family.</text>
</comment>
<dbReference type="GO" id="GO:0004321">
    <property type="term" value="F:fatty-acyl-CoA synthase activity"/>
    <property type="evidence" value="ECO:0007669"/>
    <property type="project" value="TreeGrafter"/>
</dbReference>